<evidence type="ECO:0000313" key="2">
    <source>
        <dbReference type="Proteomes" id="UP000050761"/>
    </source>
</evidence>
<dbReference type="EMBL" id="UZAH01032495">
    <property type="protein sequence ID" value="VDP22134.1"/>
    <property type="molecule type" value="Genomic_DNA"/>
</dbReference>
<reference evidence="1 2" key="1">
    <citation type="submission" date="2018-11" db="EMBL/GenBank/DDBJ databases">
        <authorList>
            <consortium name="Pathogen Informatics"/>
        </authorList>
    </citation>
    <scope>NUCLEOTIDE SEQUENCE [LARGE SCALE GENOMIC DNA]</scope>
</reference>
<gene>
    <name evidence="1" type="ORF">HPBE_LOCUS20849</name>
</gene>
<evidence type="ECO:0000313" key="3">
    <source>
        <dbReference type="WBParaSite" id="HPBE_0002085001-mRNA-1"/>
    </source>
</evidence>
<dbReference type="PANTHER" id="PTHR36955">
    <property type="entry name" value="SECRETED NEMATODE CLADE V PROTEIN GENE FAMILY"/>
    <property type="match status" value="1"/>
</dbReference>
<dbReference type="AlphaFoldDB" id="A0A183GES2"/>
<dbReference type="WBParaSite" id="HPBE_0002085001-mRNA-1">
    <property type="protein sequence ID" value="HPBE_0002085001-mRNA-1"/>
    <property type="gene ID" value="HPBE_0002085001"/>
</dbReference>
<evidence type="ECO:0000313" key="1">
    <source>
        <dbReference type="EMBL" id="VDP22134.1"/>
    </source>
</evidence>
<dbReference type="Proteomes" id="UP000050761">
    <property type="component" value="Unassembled WGS sequence"/>
</dbReference>
<organism evidence="2 3">
    <name type="scientific">Heligmosomoides polygyrus</name>
    <name type="common">Parasitic roundworm</name>
    <dbReference type="NCBI Taxonomy" id="6339"/>
    <lineage>
        <taxon>Eukaryota</taxon>
        <taxon>Metazoa</taxon>
        <taxon>Ecdysozoa</taxon>
        <taxon>Nematoda</taxon>
        <taxon>Chromadorea</taxon>
        <taxon>Rhabditida</taxon>
        <taxon>Rhabditina</taxon>
        <taxon>Rhabditomorpha</taxon>
        <taxon>Strongyloidea</taxon>
        <taxon>Heligmosomidae</taxon>
        <taxon>Heligmosomoides</taxon>
    </lineage>
</organism>
<name>A0A183GES2_HELPZ</name>
<keyword evidence="2" id="KW-1185">Reference proteome</keyword>
<reference evidence="3" key="2">
    <citation type="submission" date="2019-09" db="UniProtKB">
        <authorList>
            <consortium name="WormBaseParasite"/>
        </authorList>
    </citation>
    <scope>IDENTIFICATION</scope>
</reference>
<proteinExistence type="predicted"/>
<dbReference type="Pfam" id="PF17619">
    <property type="entry name" value="SCVP"/>
    <property type="match status" value="1"/>
</dbReference>
<accession>A0A3P8CRB9</accession>
<dbReference type="InterPro" id="IPR035126">
    <property type="entry name" value="SCVP"/>
</dbReference>
<dbReference type="PANTHER" id="PTHR36955:SF1">
    <property type="entry name" value="SECRETED NEMATODE CLADE V PROTEIN GENE FAMILY"/>
    <property type="match status" value="1"/>
</dbReference>
<sequence length="156" mass="17570">MTHPLIVFNVVAAEMLRSALQQQTPSRTTAASPPWPTTFADWLLSTNPSWPGRRKRDADRVEVTIASRQKFDPDMNLYYLKVFEARIEQHAKRIGLKSGRKVEGKVRNSGGKFAVVYNLPDAICDKVIDFVKGAKENTNVVEHAAVKCEGREKVFL</sequence>
<accession>A0A183GES2</accession>
<protein>
    <submittedName>
        <fullName evidence="3">50S ribosomal protein L22</fullName>
    </submittedName>
</protein>